<evidence type="ECO:0000313" key="1">
    <source>
        <dbReference type="EMBL" id="MER9287761.1"/>
    </source>
</evidence>
<name>A0ACC6T785_9HYPH</name>
<sequence>MLIWSDAFLHYVVSIQRPRWHADFDDDKEKAIEARKSGCSAWLPNGTCSSPATACRFRAWAYVERTDHSFRWIPVSYQLDIRAPASVTG</sequence>
<dbReference type="EMBL" id="JAMYRI010000024">
    <property type="protein sequence ID" value="MER9287761.1"/>
    <property type="molecule type" value="Genomic_DNA"/>
</dbReference>
<comment type="caution">
    <text evidence="1">The sequence shown here is derived from an EMBL/GenBank/DDBJ whole genome shotgun (WGS) entry which is preliminary data.</text>
</comment>
<proteinExistence type="predicted"/>
<accession>A0ACC6T785</accession>
<organism evidence="1 2">
    <name type="scientific">Mesorhizobium australicum</name>
    <dbReference type="NCBI Taxonomy" id="536018"/>
    <lineage>
        <taxon>Bacteria</taxon>
        <taxon>Pseudomonadati</taxon>
        <taxon>Pseudomonadota</taxon>
        <taxon>Alphaproteobacteria</taxon>
        <taxon>Hyphomicrobiales</taxon>
        <taxon>Phyllobacteriaceae</taxon>
        <taxon>Mesorhizobium</taxon>
    </lineage>
</organism>
<reference evidence="1 2" key="1">
    <citation type="journal article" date="2024" name="Proc. Natl. Acad. Sci. U.S.A.">
        <title>The evolutionary genomics of adaptation to stress in wild rhizobium bacteria.</title>
        <authorList>
            <person name="Kehlet-Delgado H."/>
            <person name="Montoya A.P."/>
            <person name="Jensen K.T."/>
            <person name="Wendlandt C.E."/>
            <person name="Dexheimer C."/>
            <person name="Roberts M."/>
            <person name="Torres Martinez L."/>
            <person name="Friesen M.L."/>
            <person name="Griffitts J.S."/>
            <person name="Porter S.S."/>
        </authorList>
    </citation>
    <scope>NUCLEOTIDE SEQUENCE [LARGE SCALE GENOMIC DNA]</scope>
    <source>
        <strain evidence="1 2">M0468</strain>
    </source>
</reference>
<protein>
    <submittedName>
        <fullName evidence="1">Uncharacterized protein</fullName>
    </submittedName>
</protein>
<gene>
    <name evidence="1" type="ORF">NKI81_28220</name>
</gene>
<dbReference type="Proteomes" id="UP001480082">
    <property type="component" value="Unassembled WGS sequence"/>
</dbReference>
<evidence type="ECO:0000313" key="2">
    <source>
        <dbReference type="Proteomes" id="UP001480082"/>
    </source>
</evidence>
<keyword evidence="2" id="KW-1185">Reference proteome</keyword>